<evidence type="ECO:0000256" key="1">
    <source>
        <dbReference type="ARBA" id="ARBA00001946"/>
    </source>
</evidence>
<dbReference type="Pfam" id="PF19279">
    <property type="entry name" value="YegS_C"/>
    <property type="match status" value="1"/>
</dbReference>
<keyword evidence="10" id="KW-0594">Phospholipid biosynthesis</keyword>
<evidence type="ECO:0000313" key="13">
    <source>
        <dbReference type="EMBL" id="SMC90239.1"/>
    </source>
</evidence>
<dbReference type="InterPro" id="IPR001206">
    <property type="entry name" value="Diacylglycerol_kinase_cat_dom"/>
</dbReference>
<dbReference type="GO" id="GO:0016301">
    <property type="term" value="F:kinase activity"/>
    <property type="evidence" value="ECO:0007669"/>
    <property type="project" value="UniProtKB-KW"/>
</dbReference>
<dbReference type="SUPFAM" id="SSF111331">
    <property type="entry name" value="NAD kinase/diacylglycerol kinase-like"/>
    <property type="match status" value="1"/>
</dbReference>
<proteinExistence type="predicted"/>
<dbReference type="GO" id="GO:0046872">
    <property type="term" value="F:metal ion binding"/>
    <property type="evidence" value="ECO:0007669"/>
    <property type="project" value="UniProtKB-KW"/>
</dbReference>
<reference evidence="13 14" key="1">
    <citation type="submission" date="2017-04" db="EMBL/GenBank/DDBJ databases">
        <authorList>
            <person name="Afonso C.L."/>
            <person name="Miller P.J."/>
            <person name="Scott M.A."/>
            <person name="Spackman E."/>
            <person name="Goraichik I."/>
            <person name="Dimitrov K.M."/>
            <person name="Suarez D.L."/>
            <person name="Swayne D.E."/>
        </authorList>
    </citation>
    <scope>NUCLEOTIDE SEQUENCE [LARGE SCALE GENOMIC DNA]</scope>
    <source>
        <strain evidence="13 14">DSM 3385</strain>
    </source>
</reference>
<evidence type="ECO:0000256" key="10">
    <source>
        <dbReference type="ARBA" id="ARBA00023209"/>
    </source>
</evidence>
<dbReference type="NCBIfam" id="TIGR00147">
    <property type="entry name" value="YegS/Rv2252/BmrU family lipid kinase"/>
    <property type="match status" value="1"/>
</dbReference>
<evidence type="ECO:0000256" key="11">
    <source>
        <dbReference type="ARBA" id="ARBA00023264"/>
    </source>
</evidence>
<keyword evidence="2" id="KW-0444">Lipid biosynthesis</keyword>
<dbReference type="STRING" id="1121400.SAMN02746065_11473"/>
<dbReference type="AlphaFoldDB" id="A0A1W2CY97"/>
<keyword evidence="9" id="KW-0443">Lipid metabolism</keyword>
<dbReference type="InterPro" id="IPR016064">
    <property type="entry name" value="NAD/diacylglycerol_kinase_sf"/>
</dbReference>
<dbReference type="InterPro" id="IPR045540">
    <property type="entry name" value="YegS/DAGK_C"/>
</dbReference>
<dbReference type="Gene3D" id="3.40.50.10330">
    <property type="entry name" value="Probable inorganic polyphosphate/atp-NAD kinase, domain 1"/>
    <property type="match status" value="1"/>
</dbReference>
<dbReference type="GO" id="GO:0005524">
    <property type="term" value="F:ATP binding"/>
    <property type="evidence" value="ECO:0007669"/>
    <property type="project" value="UniProtKB-KW"/>
</dbReference>
<dbReference type="GO" id="GO:0008654">
    <property type="term" value="P:phospholipid biosynthetic process"/>
    <property type="evidence" value="ECO:0007669"/>
    <property type="project" value="UniProtKB-KW"/>
</dbReference>
<evidence type="ECO:0000256" key="2">
    <source>
        <dbReference type="ARBA" id="ARBA00022516"/>
    </source>
</evidence>
<dbReference type="Proteomes" id="UP000192418">
    <property type="component" value="Unassembled WGS sequence"/>
</dbReference>
<dbReference type="PANTHER" id="PTHR12358">
    <property type="entry name" value="SPHINGOSINE KINASE"/>
    <property type="match status" value="1"/>
</dbReference>
<keyword evidence="8" id="KW-0460">Magnesium</keyword>
<evidence type="ECO:0000259" key="12">
    <source>
        <dbReference type="PROSITE" id="PS50146"/>
    </source>
</evidence>
<evidence type="ECO:0000256" key="4">
    <source>
        <dbReference type="ARBA" id="ARBA00022723"/>
    </source>
</evidence>
<dbReference type="OrthoDB" id="142078at2"/>
<dbReference type="SMART" id="SM00046">
    <property type="entry name" value="DAGKc"/>
    <property type="match status" value="1"/>
</dbReference>
<keyword evidence="4" id="KW-0479">Metal-binding</keyword>
<keyword evidence="11" id="KW-1208">Phospholipid metabolism</keyword>
<evidence type="ECO:0000256" key="5">
    <source>
        <dbReference type="ARBA" id="ARBA00022741"/>
    </source>
</evidence>
<keyword evidence="7" id="KW-0067">ATP-binding</keyword>
<dbReference type="PANTHER" id="PTHR12358:SF106">
    <property type="entry name" value="LIPID KINASE YEGS"/>
    <property type="match status" value="1"/>
</dbReference>
<dbReference type="EMBL" id="FWXY01000014">
    <property type="protein sequence ID" value="SMC90239.1"/>
    <property type="molecule type" value="Genomic_DNA"/>
</dbReference>
<evidence type="ECO:0000256" key="8">
    <source>
        <dbReference type="ARBA" id="ARBA00022842"/>
    </source>
</evidence>
<dbReference type="GO" id="GO:0005886">
    <property type="term" value="C:plasma membrane"/>
    <property type="evidence" value="ECO:0007669"/>
    <property type="project" value="TreeGrafter"/>
</dbReference>
<dbReference type="InterPro" id="IPR005218">
    <property type="entry name" value="Diacylglycerol/lipid_kinase"/>
</dbReference>
<dbReference type="PROSITE" id="PS50146">
    <property type="entry name" value="DAGK"/>
    <property type="match status" value="1"/>
</dbReference>
<sequence>MNILIIGNPIASGGDGEKKICELQSILENRGHTVEPYLTQYAGDGKERISQVTSEVDRVVIVGGDGTVNEIINGIPQGFSIPIIQMPMGNANLLAHDLDLPESAVKVADILEKGRVVMADVAKMNNDSFIMVAGAGFDARVTEEVKKIRRGRVSNLSYIMPIFRALINPAHSRFDVVVDGAKCTRGAMVLVCNVRNYGGICDIAFDAGVDTRVLDIIVFPHMNLLSLLRYGVYAKFSRVTRLRGVKYFKGKIVDIDSVTPIPVELDGDFKGWHSHVSIQLESGCVPLLIP</sequence>
<organism evidence="13 14">
    <name type="scientific">Desulfocicer vacuolatum DSM 3385</name>
    <dbReference type="NCBI Taxonomy" id="1121400"/>
    <lineage>
        <taxon>Bacteria</taxon>
        <taxon>Pseudomonadati</taxon>
        <taxon>Thermodesulfobacteriota</taxon>
        <taxon>Desulfobacteria</taxon>
        <taxon>Desulfobacterales</taxon>
        <taxon>Desulfobacteraceae</taxon>
        <taxon>Desulfocicer</taxon>
    </lineage>
</organism>
<dbReference type="InterPro" id="IPR017438">
    <property type="entry name" value="ATP-NAD_kinase_N"/>
</dbReference>
<evidence type="ECO:0000256" key="6">
    <source>
        <dbReference type="ARBA" id="ARBA00022777"/>
    </source>
</evidence>
<protein>
    <submittedName>
        <fullName evidence="13">Lipid kinase, YegS/Rv2252/BmrU family</fullName>
    </submittedName>
</protein>
<dbReference type="RefSeq" id="WP_084069940.1">
    <property type="nucleotide sequence ID" value="NZ_FWXY01000014.1"/>
</dbReference>
<dbReference type="Pfam" id="PF00781">
    <property type="entry name" value="DAGK_cat"/>
    <property type="match status" value="1"/>
</dbReference>
<keyword evidence="5" id="KW-0547">Nucleotide-binding</keyword>
<evidence type="ECO:0000256" key="9">
    <source>
        <dbReference type="ARBA" id="ARBA00023098"/>
    </source>
</evidence>
<gene>
    <name evidence="13" type="ORF">SAMN02746065_11473</name>
</gene>
<accession>A0A1W2CY97</accession>
<evidence type="ECO:0000256" key="3">
    <source>
        <dbReference type="ARBA" id="ARBA00022679"/>
    </source>
</evidence>
<dbReference type="InterPro" id="IPR050187">
    <property type="entry name" value="Lipid_Phosphate_FormReg"/>
</dbReference>
<keyword evidence="3" id="KW-0808">Transferase</keyword>
<name>A0A1W2CY97_9BACT</name>
<evidence type="ECO:0000313" key="14">
    <source>
        <dbReference type="Proteomes" id="UP000192418"/>
    </source>
</evidence>
<comment type="cofactor">
    <cofactor evidence="1">
        <name>Mg(2+)</name>
        <dbReference type="ChEBI" id="CHEBI:18420"/>
    </cofactor>
</comment>
<dbReference type="Gene3D" id="2.60.200.40">
    <property type="match status" value="1"/>
</dbReference>
<keyword evidence="14" id="KW-1185">Reference proteome</keyword>
<keyword evidence="6 13" id="KW-0418">Kinase</keyword>
<evidence type="ECO:0000256" key="7">
    <source>
        <dbReference type="ARBA" id="ARBA00022840"/>
    </source>
</evidence>
<feature type="domain" description="DAGKc" evidence="12">
    <location>
        <begin position="1"/>
        <end position="128"/>
    </location>
</feature>